<proteinExistence type="predicted"/>
<keyword evidence="1" id="KW-0812">Transmembrane</keyword>
<dbReference type="Pfam" id="PF10710">
    <property type="entry name" value="DUF2512"/>
    <property type="match status" value="1"/>
</dbReference>
<keyword evidence="3" id="KW-1185">Reference proteome</keyword>
<accession>A0ABU5CBB3</accession>
<evidence type="ECO:0000313" key="2">
    <source>
        <dbReference type="EMBL" id="MDY0396603.1"/>
    </source>
</evidence>
<dbReference type="Proteomes" id="UP001281447">
    <property type="component" value="Unassembled WGS sequence"/>
</dbReference>
<protein>
    <submittedName>
        <fullName evidence="2">DUF2512 family protein</fullName>
    </submittedName>
</protein>
<dbReference type="RefSeq" id="WP_390353602.1">
    <property type="nucleotide sequence ID" value="NZ_JBHUIZ010000003.1"/>
</dbReference>
<evidence type="ECO:0000256" key="1">
    <source>
        <dbReference type="SAM" id="Phobius"/>
    </source>
</evidence>
<comment type="caution">
    <text evidence="2">The sequence shown here is derived from an EMBL/GenBank/DDBJ whole genome shotgun (WGS) entry which is preliminary data.</text>
</comment>
<dbReference type="EMBL" id="JAWDIP010000004">
    <property type="protein sequence ID" value="MDY0396603.1"/>
    <property type="molecule type" value="Genomic_DNA"/>
</dbReference>
<evidence type="ECO:0000313" key="3">
    <source>
        <dbReference type="Proteomes" id="UP001281447"/>
    </source>
</evidence>
<dbReference type="InterPro" id="IPR019649">
    <property type="entry name" value="DUF2512"/>
</dbReference>
<organism evidence="2 3">
    <name type="scientific">Tigheibacillus halophilus</name>
    <dbReference type="NCBI Taxonomy" id="361280"/>
    <lineage>
        <taxon>Bacteria</taxon>
        <taxon>Bacillati</taxon>
        <taxon>Bacillota</taxon>
        <taxon>Bacilli</taxon>
        <taxon>Bacillales</taxon>
        <taxon>Bacillaceae</taxon>
        <taxon>Tigheibacillus</taxon>
    </lineage>
</organism>
<feature type="transmembrane region" description="Helical" evidence="1">
    <location>
        <begin position="29"/>
        <end position="47"/>
    </location>
</feature>
<sequence length="120" mass="13511">MGGFILKIILCPVAVLFASWLLTNVTFSNWYQPIVLGIVIAIVGYFMEVLMLRKDTNWLATLLDFFMATAIVYFGSLMFVNSFVSFWGAVFTGLLVAATEVFQHYWLLHSGRVDEDAVAD</sequence>
<keyword evidence="1" id="KW-1133">Transmembrane helix</keyword>
<name>A0ABU5CBB3_9BACI</name>
<reference evidence="2 3" key="1">
    <citation type="submission" date="2023-10" db="EMBL/GenBank/DDBJ databases">
        <title>Virgibacillus halophilus 5B73C genome.</title>
        <authorList>
            <person name="Miliotis G."/>
            <person name="Sengupta P."/>
            <person name="Hameed A."/>
            <person name="Chuvochina M."/>
            <person name="Mcdonagh F."/>
            <person name="Simpson A.C."/>
            <person name="Singh N.K."/>
            <person name="Rekha P.D."/>
            <person name="Raman K."/>
            <person name="Hugenholtz P."/>
            <person name="Venkateswaran K."/>
        </authorList>
    </citation>
    <scope>NUCLEOTIDE SEQUENCE [LARGE SCALE GENOMIC DNA]</scope>
    <source>
        <strain evidence="2 3">5B73C</strain>
    </source>
</reference>
<feature type="transmembrane region" description="Helical" evidence="1">
    <location>
        <begin position="5"/>
        <end position="23"/>
    </location>
</feature>
<keyword evidence="1" id="KW-0472">Membrane</keyword>
<feature type="transmembrane region" description="Helical" evidence="1">
    <location>
        <begin position="59"/>
        <end position="80"/>
    </location>
</feature>
<feature type="transmembrane region" description="Helical" evidence="1">
    <location>
        <begin position="86"/>
        <end position="108"/>
    </location>
</feature>
<gene>
    <name evidence="2" type="ORF">RWE15_22750</name>
</gene>